<feature type="compositionally biased region" description="Polar residues" evidence="1">
    <location>
        <begin position="292"/>
        <end position="302"/>
    </location>
</feature>
<dbReference type="EMBL" id="NCKW01001816">
    <property type="protein sequence ID" value="POM79292.1"/>
    <property type="molecule type" value="Genomic_DNA"/>
</dbReference>
<protein>
    <submittedName>
        <fullName evidence="2">TonB-dependent hemin receptor</fullName>
    </submittedName>
</protein>
<name>A0A2P4YNA3_9STRA</name>
<organism evidence="2 3">
    <name type="scientific">Phytophthora palmivora</name>
    <dbReference type="NCBI Taxonomy" id="4796"/>
    <lineage>
        <taxon>Eukaryota</taxon>
        <taxon>Sar</taxon>
        <taxon>Stramenopiles</taxon>
        <taxon>Oomycota</taxon>
        <taxon>Peronosporomycetes</taxon>
        <taxon>Peronosporales</taxon>
        <taxon>Peronosporaceae</taxon>
        <taxon>Phytophthora</taxon>
    </lineage>
</organism>
<feature type="region of interest" description="Disordered" evidence="1">
    <location>
        <begin position="267"/>
        <end position="310"/>
    </location>
</feature>
<feature type="compositionally biased region" description="Basic and acidic residues" evidence="1">
    <location>
        <begin position="52"/>
        <end position="62"/>
    </location>
</feature>
<gene>
    <name evidence="2" type="ORF">PHPALM_3073</name>
</gene>
<sequence>MGAGRKNIYSDPRPLKVRKTDQVKVQKVRPHVQAKARTETPVDATALHRHKISDGQEAKDNSDEPATSGQSDQAMTSARDTPASSVVSSAEEDMDEFDRHKVKPVNSATITAAAEELKKQSQAFEEKSLMSPSEIKSIQFDKIALIPRAKSSILSEYWIKKAGYQIIISSSGLYKFALWKHKLIFVANDFIGAYYVQTCTISERQRMCNAIKATSCKPLAIPNLSKLERHVRLGHVNKEKRINRMSNQLKNEYLLFSMCRNENEEDVMPKSKGVTRRATHKHNPYGNKRPNENNGCVQNYGNNKVLPEYN</sequence>
<feature type="region of interest" description="Disordered" evidence="1">
    <location>
        <begin position="1"/>
        <end position="100"/>
    </location>
</feature>
<evidence type="ECO:0000256" key="1">
    <source>
        <dbReference type="SAM" id="MobiDB-lite"/>
    </source>
</evidence>
<evidence type="ECO:0000313" key="3">
    <source>
        <dbReference type="Proteomes" id="UP000237271"/>
    </source>
</evidence>
<proteinExistence type="predicted"/>
<reference evidence="2 3" key="1">
    <citation type="journal article" date="2017" name="Genome Biol. Evol.">
        <title>Phytophthora megakarya and P. palmivora, closely related causal agents of cacao black pod rot, underwent increases in genome sizes and gene numbers by different mechanisms.</title>
        <authorList>
            <person name="Ali S.S."/>
            <person name="Shao J."/>
            <person name="Lary D.J."/>
            <person name="Kronmiller B."/>
            <person name="Shen D."/>
            <person name="Strem M.D."/>
            <person name="Amoako-Attah I."/>
            <person name="Akrofi A.Y."/>
            <person name="Begoude B.A."/>
            <person name="Ten Hoopen G.M."/>
            <person name="Coulibaly K."/>
            <person name="Kebe B.I."/>
            <person name="Melnick R.L."/>
            <person name="Guiltinan M.J."/>
            <person name="Tyler B.M."/>
            <person name="Meinhardt L.W."/>
            <person name="Bailey B.A."/>
        </authorList>
    </citation>
    <scope>NUCLEOTIDE SEQUENCE [LARGE SCALE GENOMIC DNA]</scope>
    <source>
        <strain evidence="3">sbr112.9</strain>
    </source>
</reference>
<evidence type="ECO:0000313" key="2">
    <source>
        <dbReference type="EMBL" id="POM79292.1"/>
    </source>
</evidence>
<dbReference type="OrthoDB" id="122585at2759"/>
<dbReference type="Proteomes" id="UP000237271">
    <property type="component" value="Unassembled WGS sequence"/>
</dbReference>
<accession>A0A2P4YNA3</accession>
<comment type="caution">
    <text evidence="2">The sequence shown here is derived from an EMBL/GenBank/DDBJ whole genome shotgun (WGS) entry which is preliminary data.</text>
</comment>
<dbReference type="AlphaFoldDB" id="A0A2P4YNA3"/>
<feature type="compositionally biased region" description="Basic residues" evidence="1">
    <location>
        <begin position="273"/>
        <end position="283"/>
    </location>
</feature>
<keyword evidence="3" id="KW-1185">Reference proteome</keyword>
<feature type="compositionally biased region" description="Polar residues" evidence="1">
    <location>
        <begin position="64"/>
        <end position="88"/>
    </location>
</feature>
<keyword evidence="2" id="KW-0675">Receptor</keyword>